<keyword evidence="6" id="KW-0902">Two-component regulatory system</keyword>
<organism evidence="9 10">
    <name type="scientific">Hahella chejuensis (strain KCTC 2396)</name>
    <dbReference type="NCBI Taxonomy" id="349521"/>
    <lineage>
        <taxon>Bacteria</taxon>
        <taxon>Pseudomonadati</taxon>
        <taxon>Pseudomonadota</taxon>
        <taxon>Gammaproteobacteria</taxon>
        <taxon>Oceanospirillales</taxon>
        <taxon>Hahellaceae</taxon>
        <taxon>Hahella</taxon>
    </lineage>
</organism>
<feature type="region of interest" description="Disordered" evidence="7">
    <location>
        <begin position="182"/>
        <end position="256"/>
    </location>
</feature>
<dbReference type="eggNOG" id="COG2205">
    <property type="taxonomic scope" value="Bacteria"/>
</dbReference>
<evidence type="ECO:0000313" key="10">
    <source>
        <dbReference type="Proteomes" id="UP000000238"/>
    </source>
</evidence>
<dbReference type="Gene3D" id="3.30.565.10">
    <property type="entry name" value="Histidine kinase-like ATPase, C-terminal domain"/>
    <property type="match status" value="1"/>
</dbReference>
<dbReference type="EC" id="2.7.13.3" evidence="2"/>
<feature type="domain" description="Histidine kinase" evidence="8">
    <location>
        <begin position="508"/>
        <end position="726"/>
    </location>
</feature>
<dbReference type="Pfam" id="PF02518">
    <property type="entry name" value="HATPase_c"/>
    <property type="match status" value="1"/>
</dbReference>
<feature type="region of interest" description="Disordered" evidence="7">
    <location>
        <begin position="271"/>
        <end position="290"/>
    </location>
</feature>
<evidence type="ECO:0000259" key="8">
    <source>
        <dbReference type="PROSITE" id="PS50109"/>
    </source>
</evidence>
<evidence type="ECO:0000256" key="3">
    <source>
        <dbReference type="ARBA" id="ARBA00022553"/>
    </source>
</evidence>
<keyword evidence="4" id="KW-0808">Transferase</keyword>
<evidence type="ECO:0000256" key="5">
    <source>
        <dbReference type="ARBA" id="ARBA00022777"/>
    </source>
</evidence>
<dbReference type="CDD" id="cd00082">
    <property type="entry name" value="HisKA"/>
    <property type="match status" value="1"/>
</dbReference>
<dbReference type="PANTHER" id="PTHR43711:SF31">
    <property type="entry name" value="HISTIDINE KINASE"/>
    <property type="match status" value="1"/>
</dbReference>
<dbReference type="HOGENOM" id="CLU_381194_0_0_6"/>
<dbReference type="EMBL" id="CP000155">
    <property type="protein sequence ID" value="ABC27835.1"/>
    <property type="molecule type" value="Genomic_DNA"/>
</dbReference>
<dbReference type="SUPFAM" id="SSF47384">
    <property type="entry name" value="Homodimeric domain of signal transducing histidine kinase"/>
    <property type="match status" value="1"/>
</dbReference>
<keyword evidence="10" id="KW-1185">Reference proteome</keyword>
<dbReference type="InterPro" id="IPR004358">
    <property type="entry name" value="Sig_transdc_His_kin-like_C"/>
</dbReference>
<evidence type="ECO:0000256" key="6">
    <source>
        <dbReference type="ARBA" id="ARBA00023012"/>
    </source>
</evidence>
<dbReference type="KEGG" id="hch:HCH_00947"/>
<proteinExistence type="predicted"/>
<dbReference type="AlphaFoldDB" id="Q2SND9"/>
<keyword evidence="3" id="KW-0597">Phosphoprotein</keyword>
<dbReference type="CDD" id="cd00075">
    <property type="entry name" value="HATPase"/>
    <property type="match status" value="1"/>
</dbReference>
<dbReference type="InterPro" id="IPR005467">
    <property type="entry name" value="His_kinase_dom"/>
</dbReference>
<dbReference type="InterPro" id="IPR003594">
    <property type="entry name" value="HATPase_dom"/>
</dbReference>
<dbReference type="SMART" id="SM00388">
    <property type="entry name" value="HisKA"/>
    <property type="match status" value="1"/>
</dbReference>
<dbReference type="Proteomes" id="UP000000238">
    <property type="component" value="Chromosome"/>
</dbReference>
<protein>
    <recommendedName>
        <fullName evidence="2">histidine kinase</fullName>
        <ecNumber evidence="2">2.7.13.3</ecNumber>
    </recommendedName>
</protein>
<evidence type="ECO:0000256" key="2">
    <source>
        <dbReference type="ARBA" id="ARBA00012438"/>
    </source>
</evidence>
<dbReference type="GO" id="GO:0000155">
    <property type="term" value="F:phosphorelay sensor kinase activity"/>
    <property type="evidence" value="ECO:0007669"/>
    <property type="project" value="InterPro"/>
</dbReference>
<dbReference type="Pfam" id="PF00512">
    <property type="entry name" value="HisKA"/>
    <property type="match status" value="1"/>
</dbReference>
<evidence type="ECO:0000256" key="1">
    <source>
        <dbReference type="ARBA" id="ARBA00000085"/>
    </source>
</evidence>
<dbReference type="FunFam" id="1.10.287.130:FF:000001">
    <property type="entry name" value="Two-component sensor histidine kinase"/>
    <property type="match status" value="1"/>
</dbReference>
<comment type="catalytic activity">
    <reaction evidence="1">
        <text>ATP + protein L-histidine = ADP + protein N-phospho-L-histidine.</text>
        <dbReference type="EC" id="2.7.13.3"/>
    </reaction>
</comment>
<dbReference type="Gene3D" id="1.10.287.130">
    <property type="match status" value="1"/>
</dbReference>
<feature type="compositionally biased region" description="Basic and acidic residues" evidence="7">
    <location>
        <begin position="273"/>
        <end position="290"/>
    </location>
</feature>
<reference evidence="9 10" key="1">
    <citation type="journal article" date="2005" name="Nucleic Acids Res.">
        <title>Genomic blueprint of Hahella chejuensis, a marine microbe producing an algicidal agent.</title>
        <authorList>
            <person name="Jeong H."/>
            <person name="Yim J.H."/>
            <person name="Lee C."/>
            <person name="Choi S.-H."/>
            <person name="Park Y.K."/>
            <person name="Yoon S.H."/>
            <person name="Hur C.-G."/>
            <person name="Kang H.-Y."/>
            <person name="Kim D."/>
            <person name="Lee H.H."/>
            <person name="Park K.H."/>
            <person name="Park S.-H."/>
            <person name="Park H.-S."/>
            <person name="Lee H.K."/>
            <person name="Oh T.K."/>
            <person name="Kim J.F."/>
        </authorList>
    </citation>
    <scope>NUCLEOTIDE SEQUENCE [LARGE SCALE GENOMIC DNA]</scope>
    <source>
        <strain evidence="9 10">KCTC 2396</strain>
    </source>
</reference>
<evidence type="ECO:0000313" key="9">
    <source>
        <dbReference type="EMBL" id="ABC27835.1"/>
    </source>
</evidence>
<dbReference type="PANTHER" id="PTHR43711">
    <property type="entry name" value="TWO-COMPONENT HISTIDINE KINASE"/>
    <property type="match status" value="1"/>
</dbReference>
<keyword evidence="5 9" id="KW-0418">Kinase</keyword>
<dbReference type="PRINTS" id="PR00344">
    <property type="entry name" value="BCTRLSENSOR"/>
</dbReference>
<accession>Q2SND9</accession>
<feature type="compositionally biased region" description="Basic and acidic residues" evidence="7">
    <location>
        <begin position="236"/>
        <end position="252"/>
    </location>
</feature>
<dbReference type="STRING" id="349521.HCH_00947"/>
<dbReference type="InterPro" id="IPR036097">
    <property type="entry name" value="HisK_dim/P_sf"/>
</dbReference>
<dbReference type="OrthoDB" id="9804645at2"/>
<gene>
    <name evidence="9" type="ordered locus">HCH_00947</name>
</gene>
<dbReference type="RefSeq" id="WP_011394910.1">
    <property type="nucleotide sequence ID" value="NC_007645.1"/>
</dbReference>
<evidence type="ECO:0000256" key="4">
    <source>
        <dbReference type="ARBA" id="ARBA00022679"/>
    </source>
</evidence>
<dbReference type="InterPro" id="IPR050736">
    <property type="entry name" value="Sensor_HK_Regulatory"/>
</dbReference>
<sequence length="726" mass="80618">MAASLRRGLTPGRLRLFLAVLFLALLIPFSVLVWQTQQQIKWEAFHQYRLLAEELSQRIDSELQRWIAVEEAHSYADYQFLVLTGDPNTSSYVQRSPLAAFPAESSIPGLLGYFQVDAEGVFSTPATPETLDNPERWGLSVEELTQRTALRDTLLDILSQNQLVQRRRTDDQPLNLVEEGAGLADAAESSSSMYSSSSESGLGGMSASDDISSERDAEMDTLAMVEPKPTPAAPATRERKSVPEPAQEEYKAKSPPVYAQQAFDNLNSPVFEQRQRSQSEKRLDDLKLQNSFKKESAASKSLSKAAPATVQAPNRVSRIEQTALLEEVESEAAPGEPAVAAPKVKIFESEVDPLELALLDSGQFVLFRKVWRDGQRIIQGAIIEQDAFVEGAIAQAFQGTALAQMSNMVVAFQGDILQTISGSVGRGYMDRSGELNGELLHQVRLSAPLGDFQLLWTINRLPAGPGARVVIWASVILGGVLLLGFIMLYRLGLRQIKLARQQQDFVSAVSHELKTPLTSIRMYGEMLREGWVGEEKKREYYDFIHDESERLSRLIANVLQLARMERNDLKLELKPVGAQALMDMVRSKISSQVERAGFECSYELDPSCVERELHVDADAFVQVIINLVDNAIKFSAKSERKRIEIHARPRGAKSVAWSVRDYGPGVQKSQMKKIFQLFYRSGNELTRDTVGTGIGLALVRQLTRAMGGEVDVLNRTPGAEFEVVLS</sequence>
<dbReference type="InterPro" id="IPR003661">
    <property type="entry name" value="HisK_dim/P_dom"/>
</dbReference>
<feature type="compositionally biased region" description="Low complexity" evidence="7">
    <location>
        <begin position="186"/>
        <end position="208"/>
    </location>
</feature>
<dbReference type="PROSITE" id="PS50109">
    <property type="entry name" value="HIS_KIN"/>
    <property type="match status" value="1"/>
</dbReference>
<dbReference type="SUPFAM" id="SSF55874">
    <property type="entry name" value="ATPase domain of HSP90 chaperone/DNA topoisomerase II/histidine kinase"/>
    <property type="match status" value="1"/>
</dbReference>
<name>Q2SND9_HAHCH</name>
<evidence type="ECO:0000256" key="7">
    <source>
        <dbReference type="SAM" id="MobiDB-lite"/>
    </source>
</evidence>
<dbReference type="SMART" id="SM00387">
    <property type="entry name" value="HATPase_c"/>
    <property type="match status" value="1"/>
</dbReference>
<dbReference type="InterPro" id="IPR036890">
    <property type="entry name" value="HATPase_C_sf"/>
</dbReference>